<evidence type="ECO:0000313" key="2">
    <source>
        <dbReference type="Proteomes" id="UP000770785"/>
    </source>
</evidence>
<evidence type="ECO:0008006" key="3">
    <source>
        <dbReference type="Google" id="ProtNLM"/>
    </source>
</evidence>
<sequence length="65" mass="7343">MLDSLKSVLAALLPTAVIGCISLKCARSVYFKEFIRCVTDKSNNLHQNPRIRKNLPPLTNLFRVN</sequence>
<keyword evidence="2" id="KW-1185">Reference proteome</keyword>
<dbReference type="PROSITE" id="PS51257">
    <property type="entry name" value="PROKAR_LIPOPROTEIN"/>
    <property type="match status" value="1"/>
</dbReference>
<dbReference type="EMBL" id="JAATJH010000003">
    <property type="protein sequence ID" value="NJC26864.1"/>
    <property type="molecule type" value="Genomic_DNA"/>
</dbReference>
<evidence type="ECO:0000313" key="1">
    <source>
        <dbReference type="EMBL" id="NJC26864.1"/>
    </source>
</evidence>
<accession>A0ABX0XD91</accession>
<dbReference type="Proteomes" id="UP000770785">
    <property type="component" value="Unassembled WGS sequence"/>
</dbReference>
<proteinExistence type="predicted"/>
<gene>
    <name evidence="1" type="ORF">GGR27_002374</name>
</gene>
<comment type="caution">
    <text evidence="1">The sequence shown here is derived from an EMBL/GenBank/DDBJ whole genome shotgun (WGS) entry which is preliminary data.</text>
</comment>
<organism evidence="1 2">
    <name type="scientific">Neolewinella antarctica</name>
    <dbReference type="NCBI Taxonomy" id="442734"/>
    <lineage>
        <taxon>Bacteria</taxon>
        <taxon>Pseudomonadati</taxon>
        <taxon>Bacteroidota</taxon>
        <taxon>Saprospiria</taxon>
        <taxon>Saprospirales</taxon>
        <taxon>Lewinellaceae</taxon>
        <taxon>Neolewinella</taxon>
    </lineage>
</organism>
<name>A0ABX0XD91_9BACT</name>
<protein>
    <recommendedName>
        <fullName evidence="3">Secreted protein</fullName>
    </recommendedName>
</protein>
<reference evidence="1 2" key="1">
    <citation type="submission" date="2020-03" db="EMBL/GenBank/DDBJ databases">
        <title>Genomic Encyclopedia of Type Strains, Phase IV (KMG-IV): sequencing the most valuable type-strain genomes for metagenomic binning, comparative biology and taxonomic classification.</title>
        <authorList>
            <person name="Goeker M."/>
        </authorList>
    </citation>
    <scope>NUCLEOTIDE SEQUENCE [LARGE SCALE GENOMIC DNA]</scope>
    <source>
        <strain evidence="1 2">DSM 105096</strain>
    </source>
</reference>